<gene>
    <name evidence="1" type="ORF">L6164_035838</name>
</gene>
<comment type="caution">
    <text evidence="1">The sequence shown here is derived from an EMBL/GenBank/DDBJ whole genome shotgun (WGS) entry which is preliminary data.</text>
</comment>
<dbReference type="Proteomes" id="UP000828941">
    <property type="component" value="Chromosome 14"/>
</dbReference>
<proteinExistence type="predicted"/>
<protein>
    <submittedName>
        <fullName evidence="1">Uncharacterized protein</fullName>
    </submittedName>
</protein>
<reference evidence="1 2" key="1">
    <citation type="journal article" date="2022" name="DNA Res.">
        <title>Chromosomal-level genome assembly of the orchid tree Bauhinia variegata (Leguminosae; Cercidoideae) supports the allotetraploid origin hypothesis of Bauhinia.</title>
        <authorList>
            <person name="Zhong Y."/>
            <person name="Chen Y."/>
            <person name="Zheng D."/>
            <person name="Pang J."/>
            <person name="Liu Y."/>
            <person name="Luo S."/>
            <person name="Meng S."/>
            <person name="Qian L."/>
            <person name="Wei D."/>
            <person name="Dai S."/>
            <person name="Zhou R."/>
        </authorList>
    </citation>
    <scope>NUCLEOTIDE SEQUENCE [LARGE SCALE GENOMIC DNA]</scope>
    <source>
        <strain evidence="1">BV-YZ2020</strain>
    </source>
</reference>
<organism evidence="1 2">
    <name type="scientific">Bauhinia variegata</name>
    <name type="common">Purple orchid tree</name>
    <name type="synonym">Phanera variegata</name>
    <dbReference type="NCBI Taxonomy" id="167791"/>
    <lineage>
        <taxon>Eukaryota</taxon>
        <taxon>Viridiplantae</taxon>
        <taxon>Streptophyta</taxon>
        <taxon>Embryophyta</taxon>
        <taxon>Tracheophyta</taxon>
        <taxon>Spermatophyta</taxon>
        <taxon>Magnoliopsida</taxon>
        <taxon>eudicotyledons</taxon>
        <taxon>Gunneridae</taxon>
        <taxon>Pentapetalae</taxon>
        <taxon>rosids</taxon>
        <taxon>fabids</taxon>
        <taxon>Fabales</taxon>
        <taxon>Fabaceae</taxon>
        <taxon>Cercidoideae</taxon>
        <taxon>Cercideae</taxon>
        <taxon>Bauhiniinae</taxon>
        <taxon>Bauhinia</taxon>
    </lineage>
</organism>
<keyword evidence="2" id="KW-1185">Reference proteome</keyword>
<accession>A0ACB9KF81</accession>
<dbReference type="EMBL" id="CM039439">
    <property type="protein sequence ID" value="KAI4295837.1"/>
    <property type="molecule type" value="Genomic_DNA"/>
</dbReference>
<evidence type="ECO:0000313" key="1">
    <source>
        <dbReference type="EMBL" id="KAI4295837.1"/>
    </source>
</evidence>
<evidence type="ECO:0000313" key="2">
    <source>
        <dbReference type="Proteomes" id="UP000828941"/>
    </source>
</evidence>
<name>A0ACB9KF81_BAUVA</name>
<sequence length="405" mass="44936">MLSIVHHVSGVDPLDLYCPSGFPNYTMNSPFYNNLKLLLGSLPCNTSVTGFHDTFVGEGTGNVYGQALCRGDVSAAVCQNCVENASRDILRRCKKEQAIIWYELCQVRYSFQMFFSTFVYVGKFPEHNNQERNVSDPYQFSKVLSYLMSNLSAEAASNIATNMFATGEIKFSGKNTIYGLVQCTRDMSETYCSNCLSSAVGDLMSCCSYREGSIILSRTCNVRFELFQFFNTSYYQMIYPTSKVVKDEDKSETVLLQELANPKGVTVTEEGELVSSKELVFMNLETLNAATDGFSDRNKLGQGGSGAAWRLWNEGKEIEFVDAMLLEACHASLVIRWMHIGLLCAQEDPRHRPNMSDVVIQLGSESMALPKPKQPAFSLGRAVPVAPSSLTNPSMNKLTTSTILP</sequence>